<dbReference type="NCBIfam" id="NF047539">
    <property type="entry name" value="XAC2610_fam"/>
    <property type="match status" value="1"/>
</dbReference>
<comment type="caution">
    <text evidence="1">The sequence shown here is derived from an EMBL/GenBank/DDBJ whole genome shotgun (WGS) entry which is preliminary data.</text>
</comment>
<name>A0A078RUF5_BACUN</name>
<reference evidence="1 2" key="1">
    <citation type="submission" date="2014-04" db="EMBL/GenBank/DDBJ databases">
        <authorList>
            <person name="Sears C."/>
            <person name="Carroll K."/>
            <person name="Sack B.R."/>
            <person name="Qadri F."/>
            <person name="Myers L.L."/>
            <person name="Chung G.-T."/>
            <person name="Escheverria P."/>
            <person name="Fraser C.M."/>
            <person name="Sadzewicz L."/>
            <person name="Shefchek K.A."/>
            <person name="Tallon L."/>
            <person name="Das S.P."/>
            <person name="Daugherty S."/>
            <person name="Mongodin E.F."/>
        </authorList>
    </citation>
    <scope>NUCLEOTIDE SEQUENCE [LARGE SCALE GENOMIC DNA]</scope>
    <source>
        <strain evidence="1 2">3978 T3 ii</strain>
    </source>
</reference>
<evidence type="ECO:0000313" key="2">
    <source>
        <dbReference type="Proteomes" id="UP000028013"/>
    </source>
</evidence>
<sequence length="160" mass="18705">MWLQDGEVGNALFCLEKQGIQYYCFAEKWTDKILYDKDNTYPNNTVIELDYTAKLESEEYLSDDSPFFFSDVDFDGEEEFVINRYKSGSRDSNAYDVYDVTPYGYFIRKTEIPFTELENGQCKFDSKNKAITVFGSNGWNNTINHTYQLKDGKIELVKLE</sequence>
<dbReference type="PATRIC" id="fig|1339349.3.peg.3934"/>
<dbReference type="InterPro" id="IPR058087">
    <property type="entry name" value="XAC2610_dom"/>
</dbReference>
<accession>A0A078RUF5</accession>
<gene>
    <name evidence="1" type="ORF">M094_2874</name>
</gene>
<evidence type="ECO:0000313" key="1">
    <source>
        <dbReference type="EMBL" id="KDS47943.1"/>
    </source>
</evidence>
<organism evidence="1 2">
    <name type="scientific">Bacteroides uniformis str. 3978 T3 ii</name>
    <dbReference type="NCBI Taxonomy" id="1339349"/>
    <lineage>
        <taxon>Bacteria</taxon>
        <taxon>Pseudomonadati</taxon>
        <taxon>Bacteroidota</taxon>
        <taxon>Bacteroidia</taxon>
        <taxon>Bacteroidales</taxon>
        <taxon>Bacteroidaceae</taxon>
        <taxon>Bacteroides</taxon>
    </lineage>
</organism>
<protein>
    <submittedName>
        <fullName evidence="1">Uncharacterized protein</fullName>
    </submittedName>
</protein>
<dbReference type="Proteomes" id="UP000028013">
    <property type="component" value="Unassembled WGS sequence"/>
</dbReference>
<dbReference type="AlphaFoldDB" id="A0A078RUF5"/>
<dbReference type="EMBL" id="JNHN01000184">
    <property type="protein sequence ID" value="KDS47943.1"/>
    <property type="molecule type" value="Genomic_DNA"/>
</dbReference>
<proteinExistence type="predicted"/>